<evidence type="ECO:0000256" key="16">
    <source>
        <dbReference type="SAM" id="Phobius"/>
    </source>
</evidence>
<evidence type="ECO:0000256" key="15">
    <source>
        <dbReference type="SAM" id="MobiDB-lite"/>
    </source>
</evidence>
<evidence type="ECO:0000256" key="4">
    <source>
        <dbReference type="ARBA" id="ARBA00012483"/>
    </source>
</evidence>
<dbReference type="GO" id="GO:0061630">
    <property type="term" value="F:ubiquitin protein ligase activity"/>
    <property type="evidence" value="ECO:0007669"/>
    <property type="project" value="UniProtKB-EC"/>
</dbReference>
<evidence type="ECO:0000256" key="5">
    <source>
        <dbReference type="ARBA" id="ARBA00022679"/>
    </source>
</evidence>
<feature type="domain" description="RING-type" evidence="17">
    <location>
        <begin position="115"/>
        <end position="157"/>
    </location>
</feature>
<keyword evidence="7" id="KW-0479">Metal-binding</keyword>
<keyword evidence="6 16" id="KW-0812">Transmembrane</keyword>
<dbReference type="GO" id="GO:0008270">
    <property type="term" value="F:zinc ion binding"/>
    <property type="evidence" value="ECO:0007669"/>
    <property type="project" value="UniProtKB-KW"/>
</dbReference>
<evidence type="ECO:0000256" key="10">
    <source>
        <dbReference type="ARBA" id="ARBA00022833"/>
    </source>
</evidence>
<dbReference type="Pfam" id="PF13639">
    <property type="entry name" value="zf-RING_2"/>
    <property type="match status" value="1"/>
</dbReference>
<dbReference type="SUPFAM" id="SSF57850">
    <property type="entry name" value="RING/U-box"/>
    <property type="match status" value="1"/>
</dbReference>
<dbReference type="SMART" id="SM00184">
    <property type="entry name" value="RING"/>
    <property type="match status" value="1"/>
</dbReference>
<evidence type="ECO:0000256" key="2">
    <source>
        <dbReference type="ARBA" id="ARBA00004167"/>
    </source>
</evidence>
<evidence type="ECO:0000256" key="8">
    <source>
        <dbReference type="ARBA" id="ARBA00022771"/>
    </source>
</evidence>
<evidence type="ECO:0000256" key="6">
    <source>
        <dbReference type="ARBA" id="ARBA00022692"/>
    </source>
</evidence>
<comment type="caution">
    <text evidence="18">The sequence shown here is derived from an EMBL/GenBank/DDBJ whole genome shotgun (WGS) entry which is preliminary data.</text>
</comment>
<dbReference type="PROSITE" id="PS50089">
    <property type="entry name" value="ZF_RING_2"/>
    <property type="match status" value="1"/>
</dbReference>
<gene>
    <name evidence="18" type="ORF">ANE_LOCUS12585</name>
</gene>
<evidence type="ECO:0000256" key="7">
    <source>
        <dbReference type="ARBA" id="ARBA00022723"/>
    </source>
</evidence>
<comment type="pathway">
    <text evidence="3">Protein modification; protein ubiquitination.</text>
</comment>
<comment type="similarity">
    <text evidence="13">Belongs to the RING-type zinc finger family. ATL subfamily.</text>
</comment>
<sequence length="331" mass="37455">MVILERNIRLVLESVAYESCKTMLQPETETNIGDIAIIVITIMFFAIFVMALVSVCFRWTSHQLHSLDLSFRFTDSNRTVSTAARGIDAAIVNSFPTFLYSEVKERRIGKGGVECAVCLSEFEDDETLRLMPSCCHVFHSDCVSAWLSDHSTCPLCRVDLAFQPHEGSDPDPDSTEGHLLDGMTWTNRNRRFRSESTRLSRCRVSFSGILFSRSHSTGHCVINPVENQDRFTLRLPEDVRRQLTVGHVALTQVRSSWRGYRSRSVGSESSVFSFQRNNHKNRRLHSKTFSFSDFVCSTSCGGDVVAPSKSLPRSLDFDEPPSKRPQLDDRV</sequence>
<feature type="transmembrane region" description="Helical" evidence="16">
    <location>
        <begin position="35"/>
        <end position="57"/>
    </location>
</feature>
<keyword evidence="8 14" id="KW-0863">Zinc-finger</keyword>
<organism evidence="18 19">
    <name type="scientific">Arabis nemorensis</name>
    <dbReference type="NCBI Taxonomy" id="586526"/>
    <lineage>
        <taxon>Eukaryota</taxon>
        <taxon>Viridiplantae</taxon>
        <taxon>Streptophyta</taxon>
        <taxon>Embryophyta</taxon>
        <taxon>Tracheophyta</taxon>
        <taxon>Spermatophyta</taxon>
        <taxon>Magnoliopsida</taxon>
        <taxon>eudicotyledons</taxon>
        <taxon>Gunneridae</taxon>
        <taxon>Pentapetalae</taxon>
        <taxon>rosids</taxon>
        <taxon>malvids</taxon>
        <taxon>Brassicales</taxon>
        <taxon>Brassicaceae</taxon>
        <taxon>Arabideae</taxon>
        <taxon>Arabis</taxon>
    </lineage>
</organism>
<dbReference type="EMBL" id="CABITT030000004">
    <property type="protein sequence ID" value="VVB02141.1"/>
    <property type="molecule type" value="Genomic_DNA"/>
</dbReference>
<name>A0A565BKI8_9BRAS</name>
<keyword evidence="12 16" id="KW-0472">Membrane</keyword>
<proteinExistence type="inferred from homology"/>
<keyword evidence="11 16" id="KW-1133">Transmembrane helix</keyword>
<comment type="subcellular location">
    <subcellularLocation>
        <location evidence="2">Membrane</location>
        <topology evidence="2">Single-pass membrane protein</topology>
    </subcellularLocation>
</comment>
<dbReference type="GO" id="GO:0016020">
    <property type="term" value="C:membrane"/>
    <property type="evidence" value="ECO:0007669"/>
    <property type="project" value="UniProtKB-SubCell"/>
</dbReference>
<dbReference type="InterPro" id="IPR013083">
    <property type="entry name" value="Znf_RING/FYVE/PHD"/>
</dbReference>
<evidence type="ECO:0000256" key="9">
    <source>
        <dbReference type="ARBA" id="ARBA00022786"/>
    </source>
</evidence>
<dbReference type="PANTHER" id="PTHR14155:SF534">
    <property type="entry name" value="RING-H2 FINGER PROTEIN ATL38"/>
    <property type="match status" value="1"/>
</dbReference>
<dbReference type="CDD" id="cd16461">
    <property type="entry name" value="RING-H2_EL5-like"/>
    <property type="match status" value="1"/>
</dbReference>
<dbReference type="InterPro" id="IPR053238">
    <property type="entry name" value="RING-H2_zinc_finger"/>
</dbReference>
<dbReference type="Proteomes" id="UP000489600">
    <property type="component" value="Unassembled WGS sequence"/>
</dbReference>
<keyword evidence="10" id="KW-0862">Zinc</keyword>
<dbReference type="OrthoDB" id="8062037at2759"/>
<dbReference type="Gene3D" id="3.30.40.10">
    <property type="entry name" value="Zinc/RING finger domain, C3HC4 (zinc finger)"/>
    <property type="match status" value="1"/>
</dbReference>
<feature type="region of interest" description="Disordered" evidence="15">
    <location>
        <begin position="310"/>
        <end position="331"/>
    </location>
</feature>
<keyword evidence="9" id="KW-0833">Ubl conjugation pathway</keyword>
<evidence type="ECO:0000259" key="17">
    <source>
        <dbReference type="PROSITE" id="PS50089"/>
    </source>
</evidence>
<evidence type="ECO:0000313" key="19">
    <source>
        <dbReference type="Proteomes" id="UP000489600"/>
    </source>
</evidence>
<feature type="compositionally biased region" description="Basic and acidic residues" evidence="15">
    <location>
        <begin position="320"/>
        <end position="331"/>
    </location>
</feature>
<dbReference type="AlphaFoldDB" id="A0A565BKI8"/>
<dbReference type="InterPro" id="IPR001841">
    <property type="entry name" value="Znf_RING"/>
</dbReference>
<evidence type="ECO:0000256" key="14">
    <source>
        <dbReference type="PROSITE-ProRule" id="PRU00175"/>
    </source>
</evidence>
<keyword evidence="5" id="KW-0808">Transferase</keyword>
<dbReference type="PANTHER" id="PTHR14155">
    <property type="entry name" value="RING FINGER DOMAIN-CONTAINING"/>
    <property type="match status" value="1"/>
</dbReference>
<evidence type="ECO:0000256" key="11">
    <source>
        <dbReference type="ARBA" id="ARBA00022989"/>
    </source>
</evidence>
<evidence type="ECO:0000256" key="3">
    <source>
        <dbReference type="ARBA" id="ARBA00004906"/>
    </source>
</evidence>
<dbReference type="EC" id="2.3.2.27" evidence="4"/>
<evidence type="ECO:0000256" key="1">
    <source>
        <dbReference type="ARBA" id="ARBA00000900"/>
    </source>
</evidence>
<reference evidence="18" key="1">
    <citation type="submission" date="2019-07" db="EMBL/GenBank/DDBJ databases">
        <authorList>
            <person name="Dittberner H."/>
        </authorList>
    </citation>
    <scope>NUCLEOTIDE SEQUENCE [LARGE SCALE GENOMIC DNA]</scope>
</reference>
<protein>
    <recommendedName>
        <fullName evidence="4">RING-type E3 ubiquitin transferase</fullName>
        <ecNumber evidence="4">2.3.2.27</ecNumber>
    </recommendedName>
</protein>
<evidence type="ECO:0000256" key="12">
    <source>
        <dbReference type="ARBA" id="ARBA00023136"/>
    </source>
</evidence>
<keyword evidence="19" id="KW-1185">Reference proteome</keyword>
<comment type="catalytic activity">
    <reaction evidence="1">
        <text>S-ubiquitinyl-[E2 ubiquitin-conjugating enzyme]-L-cysteine + [acceptor protein]-L-lysine = [E2 ubiquitin-conjugating enzyme]-L-cysteine + N(6)-ubiquitinyl-[acceptor protein]-L-lysine.</text>
        <dbReference type="EC" id="2.3.2.27"/>
    </reaction>
</comment>
<evidence type="ECO:0000256" key="13">
    <source>
        <dbReference type="ARBA" id="ARBA00024209"/>
    </source>
</evidence>
<accession>A0A565BKI8</accession>
<evidence type="ECO:0000313" key="18">
    <source>
        <dbReference type="EMBL" id="VVB02141.1"/>
    </source>
</evidence>
<dbReference type="FunFam" id="3.30.40.10:FF:000187">
    <property type="entry name" value="E3 ubiquitin-protein ligase ATL6"/>
    <property type="match status" value="1"/>
</dbReference>